<gene>
    <name evidence="5" type="ORF">C1H69_05635</name>
</gene>
<dbReference type="PANTHER" id="PTHR47893:SF1">
    <property type="entry name" value="REGULATORY PROTEIN PCHR"/>
    <property type="match status" value="1"/>
</dbReference>
<organism evidence="5 6">
    <name type="scientific">Billgrantia endophytica</name>
    <dbReference type="NCBI Taxonomy" id="2033802"/>
    <lineage>
        <taxon>Bacteria</taxon>
        <taxon>Pseudomonadati</taxon>
        <taxon>Pseudomonadota</taxon>
        <taxon>Gammaproteobacteria</taxon>
        <taxon>Oceanospirillales</taxon>
        <taxon>Halomonadaceae</taxon>
        <taxon>Billgrantia</taxon>
    </lineage>
</organism>
<keyword evidence="1" id="KW-0805">Transcription regulation</keyword>
<dbReference type="OrthoDB" id="6670788at2"/>
<comment type="caution">
    <text evidence="5">The sequence shown here is derived from an EMBL/GenBank/DDBJ whole genome shotgun (WGS) entry which is preliminary data.</text>
</comment>
<keyword evidence="6" id="KW-1185">Reference proteome</keyword>
<dbReference type="PROSITE" id="PS01124">
    <property type="entry name" value="HTH_ARAC_FAMILY_2"/>
    <property type="match status" value="1"/>
</dbReference>
<dbReference type="PANTHER" id="PTHR47893">
    <property type="entry name" value="REGULATORY PROTEIN PCHR"/>
    <property type="match status" value="1"/>
</dbReference>
<evidence type="ECO:0000313" key="5">
    <source>
        <dbReference type="EMBL" id="PMR76523.1"/>
    </source>
</evidence>
<dbReference type="Pfam" id="PF12833">
    <property type="entry name" value="HTH_18"/>
    <property type="match status" value="1"/>
</dbReference>
<evidence type="ECO:0000313" key="6">
    <source>
        <dbReference type="Proteomes" id="UP000235803"/>
    </source>
</evidence>
<dbReference type="GO" id="GO:0003700">
    <property type="term" value="F:DNA-binding transcription factor activity"/>
    <property type="evidence" value="ECO:0007669"/>
    <property type="project" value="InterPro"/>
</dbReference>
<dbReference type="PROSITE" id="PS00041">
    <property type="entry name" value="HTH_ARAC_FAMILY_1"/>
    <property type="match status" value="1"/>
</dbReference>
<dbReference type="SUPFAM" id="SSF46689">
    <property type="entry name" value="Homeodomain-like"/>
    <property type="match status" value="2"/>
</dbReference>
<dbReference type="Gene3D" id="1.10.10.60">
    <property type="entry name" value="Homeodomain-like"/>
    <property type="match status" value="1"/>
</dbReference>
<proteinExistence type="predicted"/>
<dbReference type="AlphaFoldDB" id="A0A2N7U7Y1"/>
<dbReference type="InterPro" id="IPR018062">
    <property type="entry name" value="HTH_AraC-typ_CS"/>
</dbReference>
<dbReference type="SMART" id="SM00342">
    <property type="entry name" value="HTH_ARAC"/>
    <property type="match status" value="1"/>
</dbReference>
<evidence type="ECO:0000256" key="1">
    <source>
        <dbReference type="ARBA" id="ARBA00023015"/>
    </source>
</evidence>
<dbReference type="InterPro" id="IPR018060">
    <property type="entry name" value="HTH_AraC"/>
</dbReference>
<sequence>MVAQLQHASPCRSEYLALDDGLAVNWLRYHPTRELVEESRDPHGRPMLVLTFGLQGESCFVERQGERVAFRAGYTTITAFATSHGERRYPEGQVVAQLRLLIGEERLRQYAGEAQVAALMGSGTLRRLAFMSTFGSSQAHVRALAGYFRHDRHKLNMQIHALSALSHALDGLLPRPTPTAMPKLNDEDIERLERARDILLARMDRPLTLAYLCAEVGMNEFSFKRGFRRLFGTTPQRLLHEYRMHHAHALLESGCQVAQTAYRVGYAYPGNFSAAFSRFFGRAPKSVFGKRR</sequence>
<accession>A0A2N7U7Y1</accession>
<evidence type="ECO:0000256" key="3">
    <source>
        <dbReference type="ARBA" id="ARBA00023163"/>
    </source>
</evidence>
<evidence type="ECO:0000256" key="2">
    <source>
        <dbReference type="ARBA" id="ARBA00023125"/>
    </source>
</evidence>
<dbReference type="Proteomes" id="UP000235803">
    <property type="component" value="Unassembled WGS sequence"/>
</dbReference>
<name>A0A2N7U7Y1_9GAMM</name>
<protein>
    <submittedName>
        <fullName evidence="5">AraC family transcriptional regulator</fullName>
    </submittedName>
</protein>
<reference evidence="5 6" key="1">
    <citation type="submission" date="2018-01" db="EMBL/GenBank/DDBJ databases">
        <title>Halomonas endophytica sp. nov., isolated from storage liquid in the stems of Populus euphratica.</title>
        <authorList>
            <person name="Chen C."/>
        </authorList>
    </citation>
    <scope>NUCLEOTIDE SEQUENCE [LARGE SCALE GENOMIC DNA]</scope>
    <source>
        <strain evidence="5 6">MC28</strain>
    </source>
</reference>
<evidence type="ECO:0000259" key="4">
    <source>
        <dbReference type="PROSITE" id="PS01124"/>
    </source>
</evidence>
<keyword evidence="2" id="KW-0238">DNA-binding</keyword>
<dbReference type="EMBL" id="PNRF01000012">
    <property type="protein sequence ID" value="PMR76523.1"/>
    <property type="molecule type" value="Genomic_DNA"/>
</dbReference>
<dbReference type="InterPro" id="IPR009057">
    <property type="entry name" value="Homeodomain-like_sf"/>
</dbReference>
<feature type="domain" description="HTH araC/xylS-type" evidence="4">
    <location>
        <begin position="193"/>
        <end position="290"/>
    </location>
</feature>
<keyword evidence="3" id="KW-0804">Transcription</keyword>
<dbReference type="RefSeq" id="WP_102652427.1">
    <property type="nucleotide sequence ID" value="NZ_PNRF01000012.1"/>
</dbReference>
<dbReference type="InterPro" id="IPR053142">
    <property type="entry name" value="PchR_regulatory_protein"/>
</dbReference>
<dbReference type="GO" id="GO:0043565">
    <property type="term" value="F:sequence-specific DNA binding"/>
    <property type="evidence" value="ECO:0007669"/>
    <property type="project" value="InterPro"/>
</dbReference>